<dbReference type="EMBL" id="ACPB03016840">
    <property type="status" value="NOT_ANNOTATED_CDS"/>
    <property type="molecule type" value="Genomic_DNA"/>
</dbReference>
<dbReference type="EnsemblMetazoa" id="RPRC009145-RA">
    <property type="protein sequence ID" value="RPRC009145-PA"/>
    <property type="gene ID" value="RPRC009145"/>
</dbReference>
<feature type="region of interest" description="Disordered" evidence="1">
    <location>
        <begin position="723"/>
        <end position="783"/>
    </location>
</feature>
<feature type="compositionally biased region" description="Polar residues" evidence="1">
    <location>
        <begin position="546"/>
        <end position="561"/>
    </location>
</feature>
<evidence type="ECO:0000313" key="3">
    <source>
        <dbReference type="Proteomes" id="UP000015103"/>
    </source>
</evidence>
<dbReference type="AlphaFoldDB" id="T1HYM5"/>
<accession>T1HYM5</accession>
<proteinExistence type="predicted"/>
<evidence type="ECO:0000256" key="1">
    <source>
        <dbReference type="SAM" id="MobiDB-lite"/>
    </source>
</evidence>
<feature type="compositionally biased region" description="Polar residues" evidence="1">
    <location>
        <begin position="735"/>
        <end position="759"/>
    </location>
</feature>
<dbReference type="InParanoid" id="T1HYM5"/>
<dbReference type="Proteomes" id="UP000015103">
    <property type="component" value="Unassembled WGS sequence"/>
</dbReference>
<protein>
    <submittedName>
        <fullName evidence="2">Uncharacterized protein</fullName>
    </submittedName>
</protein>
<keyword evidence="3" id="KW-1185">Reference proteome</keyword>
<evidence type="ECO:0000313" key="2">
    <source>
        <dbReference type="EnsemblMetazoa" id="RPRC009145-PA"/>
    </source>
</evidence>
<feature type="compositionally biased region" description="Low complexity" evidence="1">
    <location>
        <begin position="723"/>
        <end position="734"/>
    </location>
</feature>
<feature type="region of interest" description="Disordered" evidence="1">
    <location>
        <begin position="858"/>
        <end position="897"/>
    </location>
</feature>
<name>T1HYM5_RHOPR</name>
<dbReference type="VEuPathDB" id="VectorBase:RPRC009145"/>
<feature type="compositionally biased region" description="Polar residues" evidence="1">
    <location>
        <begin position="867"/>
        <end position="881"/>
    </location>
</feature>
<feature type="region of interest" description="Disordered" evidence="1">
    <location>
        <begin position="546"/>
        <end position="565"/>
    </location>
</feature>
<organism evidence="2 3">
    <name type="scientific">Rhodnius prolixus</name>
    <name type="common">Triatomid bug</name>
    <dbReference type="NCBI Taxonomy" id="13249"/>
    <lineage>
        <taxon>Eukaryota</taxon>
        <taxon>Metazoa</taxon>
        <taxon>Ecdysozoa</taxon>
        <taxon>Arthropoda</taxon>
        <taxon>Hexapoda</taxon>
        <taxon>Insecta</taxon>
        <taxon>Pterygota</taxon>
        <taxon>Neoptera</taxon>
        <taxon>Paraneoptera</taxon>
        <taxon>Hemiptera</taxon>
        <taxon>Heteroptera</taxon>
        <taxon>Panheteroptera</taxon>
        <taxon>Cimicomorpha</taxon>
        <taxon>Reduviidae</taxon>
        <taxon>Triatominae</taxon>
        <taxon>Rhodnius</taxon>
    </lineage>
</organism>
<reference evidence="2" key="1">
    <citation type="submission" date="2015-05" db="UniProtKB">
        <authorList>
            <consortium name="EnsemblMetazoa"/>
        </authorList>
    </citation>
    <scope>IDENTIFICATION</scope>
</reference>
<feature type="compositionally biased region" description="Basic and acidic residues" evidence="1">
    <location>
        <begin position="763"/>
        <end position="775"/>
    </location>
</feature>
<sequence length="897" mass="99670">MPAFHGVLSCRDDDDDVKVVHRETNATTDGQVYFQVPGPIAGNPEPGTSQIQQADPELLQQEAVTAMIAANDHHHLCTIPTVQSDNTHLITSQAFPTVQMFPTVMVPHLMVPMSRIRSAILSTVTPTLLFDAVNCCEPIAVISSVIEPNHQHYESHRICRQMGFCNAAIQPSLQGSIPDHRFLHGVQPQNYDAQRPELDMMTIESRGLLPQLSAGLAIFEQNIPHRRNSISEPRYDRNIHLVEVARNHAPFHLEQNELTNNVERASFLPYRTRSRYENNLMLPNIVSEERCDLNASLGGVFPQYFDFRRIEQNELMDSSMPLNQQHYRAKPPYNQMRTFPSSLHNIVPQERHDRYISFRLPQEPQLYSSQHPESNVMRNSENLPVARNLTSQNFISDYNHIRSCPIVRPPTRYNVPHHPTPNVMRNMMPLRYANSLNHQHCGSYQRLEQTYSYNPTFQNNALVQKNGRVTLPAQAVDSYYNQPQTVMGNNVQREQRYQDMQRCGASGRRANLSLQPSNQHTLQVEQRGLSATLGDHLPQHCVAEQTPPSCATNSGNIPQASSDHRFGQTMAHLQQQIRKEPRVRTTPAGRRQSKIVPVLPNANQLPVYPVTHNISLVIHPPAPAVGTQPEQQQPPSVAAISISSNQVPQQTPTTTSNVQYGHLFANSLVHHIKVPAASVSQPVNEPTILIPQLSVANNVSQPVDMSTLVPDTHRQQIITPTTPLATATSANSNSGQQISNESSAGGSSKLTSRNKNSAASKLPKVEDLANDKEAPPVKVRKMGQICPPGGYFLERSNQLGSHAAAVADATAANTRRISTAEPNRTENATLTSAMATSSAQNAFCSSRSNEQRVVDTLTNTLRRKNRSSTSLENEGATSVHSVKSRRRSGYPDSSSNN</sequence>
<dbReference type="HOGENOM" id="CLU_322702_0_0_1"/>